<evidence type="ECO:0000256" key="2">
    <source>
        <dbReference type="SAM" id="Phobius"/>
    </source>
</evidence>
<dbReference type="InterPro" id="IPR053286">
    <property type="entry name" value="Nematode_rcpt-like_srab"/>
</dbReference>
<feature type="transmembrane region" description="Helical" evidence="2">
    <location>
        <begin position="45"/>
        <end position="69"/>
    </location>
</feature>
<keyword evidence="4" id="KW-1185">Reference proteome</keyword>
<feature type="transmembrane region" description="Helical" evidence="2">
    <location>
        <begin position="196"/>
        <end position="221"/>
    </location>
</feature>
<keyword evidence="2" id="KW-1133">Transmembrane helix</keyword>
<feature type="transmembrane region" description="Helical" evidence="2">
    <location>
        <begin position="7"/>
        <end position="25"/>
    </location>
</feature>
<reference evidence="3 4" key="1">
    <citation type="submission" date="2024-10" db="EMBL/GenBank/DDBJ databases">
        <authorList>
            <person name="Kim D."/>
        </authorList>
    </citation>
    <scope>NUCLEOTIDE SEQUENCE [LARGE SCALE GENOMIC DNA]</scope>
    <source>
        <strain evidence="3">Taebaek</strain>
    </source>
</reference>
<evidence type="ECO:0000313" key="4">
    <source>
        <dbReference type="Proteomes" id="UP001620645"/>
    </source>
</evidence>
<feature type="transmembrane region" description="Helical" evidence="2">
    <location>
        <begin position="90"/>
        <end position="114"/>
    </location>
</feature>
<gene>
    <name evidence="3" type="ORF">niasHS_015116</name>
</gene>
<dbReference type="Proteomes" id="UP001620645">
    <property type="component" value="Unassembled WGS sequence"/>
</dbReference>
<dbReference type="EMBL" id="JBICCN010000357">
    <property type="protein sequence ID" value="KAL3074286.1"/>
    <property type="molecule type" value="Genomic_DNA"/>
</dbReference>
<dbReference type="Pfam" id="PF03125">
    <property type="entry name" value="Sre"/>
    <property type="match status" value="1"/>
</dbReference>
<keyword evidence="2" id="KW-0812">Transmembrane</keyword>
<comment type="caution">
    <text evidence="3">The sequence shown here is derived from an EMBL/GenBank/DDBJ whole genome shotgun (WGS) entry which is preliminary data.</text>
</comment>
<dbReference type="PANTHER" id="PTHR46561:SF11">
    <property type="entry name" value="SERPENTINE RECEPTOR CLASS ALPHA_BETA-14"/>
    <property type="match status" value="1"/>
</dbReference>
<sequence>MILIANLVFLYFLNAIFYGVSIVRYQVLFHFSFSPPNCELLLTPVWLAFLLAAPPYLYLVANPFFHLFIMAERCRATFFARHYENVGFRFGWICAVISWLVALLTVFGIVLSDLSDPIFSQPLAIVSLTSQNNAMAIIFLHCAVLFLLIVTSIGDYWVQKKNRKLSTRYNLNSAEFGNYSISRNYQIRENLLTIRLILPLDISYAILFGIFLLFGLIFRFYRDLLNGDDFANFGSSAGTFASNCQSEVISRPPVVIPPAGRHLATLIFFHGMGDEGEGGRTHFEVFSNPF</sequence>
<dbReference type="AlphaFoldDB" id="A0ABD2I4T5"/>
<accession>A0ABD2I4T5</accession>
<feature type="transmembrane region" description="Helical" evidence="2">
    <location>
        <begin position="134"/>
        <end position="158"/>
    </location>
</feature>
<organism evidence="3 4">
    <name type="scientific">Heterodera schachtii</name>
    <name type="common">Sugarbeet cyst nematode worm</name>
    <name type="synonym">Tylenchus schachtii</name>
    <dbReference type="NCBI Taxonomy" id="97005"/>
    <lineage>
        <taxon>Eukaryota</taxon>
        <taxon>Metazoa</taxon>
        <taxon>Ecdysozoa</taxon>
        <taxon>Nematoda</taxon>
        <taxon>Chromadorea</taxon>
        <taxon>Rhabditida</taxon>
        <taxon>Tylenchina</taxon>
        <taxon>Tylenchomorpha</taxon>
        <taxon>Tylenchoidea</taxon>
        <taxon>Heteroderidae</taxon>
        <taxon>Heteroderinae</taxon>
        <taxon>Heterodera</taxon>
    </lineage>
</organism>
<comment type="similarity">
    <text evidence="1">Belongs to the nematode receptor-like protein sre family.</text>
</comment>
<name>A0ABD2I4T5_HETSC</name>
<proteinExistence type="inferred from homology"/>
<keyword evidence="2" id="KW-0472">Membrane</keyword>
<protein>
    <submittedName>
        <fullName evidence="3">Uncharacterized protein</fullName>
    </submittedName>
</protein>
<evidence type="ECO:0000256" key="1">
    <source>
        <dbReference type="ARBA" id="ARBA00006803"/>
    </source>
</evidence>
<dbReference type="InterPro" id="IPR004151">
    <property type="entry name" value="7TM_GPCR_serpentine_rcpt_Sre"/>
</dbReference>
<dbReference type="PANTHER" id="PTHR46561">
    <property type="entry name" value="SERPENTINE RECEPTOR, CLASS AB (CLASS A-LIKE)-RELATED"/>
    <property type="match status" value="1"/>
</dbReference>
<evidence type="ECO:0000313" key="3">
    <source>
        <dbReference type="EMBL" id="KAL3074286.1"/>
    </source>
</evidence>